<keyword evidence="3" id="KW-1185">Reference proteome</keyword>
<dbReference type="Proteomes" id="UP001500742">
    <property type="component" value="Unassembled WGS sequence"/>
</dbReference>
<organism evidence="2 3">
    <name type="scientific">Mucilaginibacter dorajii</name>
    <dbReference type="NCBI Taxonomy" id="692994"/>
    <lineage>
        <taxon>Bacteria</taxon>
        <taxon>Pseudomonadati</taxon>
        <taxon>Bacteroidota</taxon>
        <taxon>Sphingobacteriia</taxon>
        <taxon>Sphingobacteriales</taxon>
        <taxon>Sphingobacteriaceae</taxon>
        <taxon>Mucilaginibacter</taxon>
    </lineage>
</organism>
<sequence>MTFKDKVAIVTGAGQGIGFEICRMLAAEGAMVLLNDMDAELAEKAATVIHCKGMPGDSGDIGFINHMVNTAVELYGRLDIVIANAGITLYGDFLTYSPEAFFKVMQVNLGGSFFLAQAAAKQMKLQANGGTILFTSSVVGHQAFKSLAAYAMSKAALEMLAKNLVIELSQYNITVNTIAPGATLTERTREEEDYEKVWSAITPMGRPAYVTDIANTALFLVSDKARHITGQSLIVDGGWTSVSTIPEGIK</sequence>
<proteinExistence type="inferred from homology"/>
<dbReference type="EMBL" id="BAAAZC010000025">
    <property type="protein sequence ID" value="GAA3980285.1"/>
    <property type="molecule type" value="Genomic_DNA"/>
</dbReference>
<dbReference type="PRINTS" id="PR00080">
    <property type="entry name" value="SDRFAMILY"/>
</dbReference>
<dbReference type="PANTHER" id="PTHR42760">
    <property type="entry name" value="SHORT-CHAIN DEHYDROGENASES/REDUCTASES FAMILY MEMBER"/>
    <property type="match status" value="1"/>
</dbReference>
<reference evidence="3" key="1">
    <citation type="journal article" date="2019" name="Int. J. Syst. Evol. Microbiol.">
        <title>The Global Catalogue of Microorganisms (GCM) 10K type strain sequencing project: providing services to taxonomists for standard genome sequencing and annotation.</title>
        <authorList>
            <consortium name="The Broad Institute Genomics Platform"/>
            <consortium name="The Broad Institute Genome Sequencing Center for Infectious Disease"/>
            <person name="Wu L."/>
            <person name="Ma J."/>
        </authorList>
    </citation>
    <scope>NUCLEOTIDE SEQUENCE [LARGE SCALE GENOMIC DNA]</scope>
    <source>
        <strain evidence="3">JCM 16601</strain>
    </source>
</reference>
<dbReference type="PRINTS" id="PR00081">
    <property type="entry name" value="GDHRDH"/>
</dbReference>
<dbReference type="Pfam" id="PF13561">
    <property type="entry name" value="adh_short_C2"/>
    <property type="match status" value="1"/>
</dbReference>
<gene>
    <name evidence="2" type="ORF">GCM10022210_34380</name>
</gene>
<comment type="similarity">
    <text evidence="1">Belongs to the short-chain dehydrogenases/reductases (SDR) family.</text>
</comment>
<comment type="caution">
    <text evidence="2">The sequence shown here is derived from an EMBL/GenBank/DDBJ whole genome shotgun (WGS) entry which is preliminary data.</text>
</comment>
<dbReference type="CDD" id="cd05233">
    <property type="entry name" value="SDR_c"/>
    <property type="match status" value="1"/>
</dbReference>
<dbReference type="Gene3D" id="3.40.50.720">
    <property type="entry name" value="NAD(P)-binding Rossmann-like Domain"/>
    <property type="match status" value="1"/>
</dbReference>
<dbReference type="InterPro" id="IPR002347">
    <property type="entry name" value="SDR_fam"/>
</dbReference>
<evidence type="ECO:0000313" key="2">
    <source>
        <dbReference type="EMBL" id="GAA3980285.1"/>
    </source>
</evidence>
<dbReference type="RefSeq" id="WP_259088312.1">
    <property type="nucleotide sequence ID" value="NZ_BAAAZC010000025.1"/>
</dbReference>
<protein>
    <submittedName>
        <fullName evidence="2">SDR family NAD(P)-dependent oxidoreductase</fullName>
    </submittedName>
</protein>
<dbReference type="InterPro" id="IPR036291">
    <property type="entry name" value="NAD(P)-bd_dom_sf"/>
</dbReference>
<evidence type="ECO:0000256" key="1">
    <source>
        <dbReference type="ARBA" id="ARBA00006484"/>
    </source>
</evidence>
<dbReference type="SUPFAM" id="SSF51735">
    <property type="entry name" value="NAD(P)-binding Rossmann-fold domains"/>
    <property type="match status" value="1"/>
</dbReference>
<name>A0ABP7QDH5_9SPHI</name>
<accession>A0ABP7QDH5</accession>
<evidence type="ECO:0000313" key="3">
    <source>
        <dbReference type="Proteomes" id="UP001500742"/>
    </source>
</evidence>